<dbReference type="SUPFAM" id="SSF46626">
    <property type="entry name" value="Cytochrome c"/>
    <property type="match status" value="2"/>
</dbReference>
<dbReference type="PIRSF" id="PIRSF038455">
    <property type="entry name" value="SoxA"/>
    <property type="match status" value="1"/>
</dbReference>
<comment type="catalytic activity">
    <reaction evidence="14">
        <text>S-sulfanyl-L-cysteinyl-[SoxY protein] + thiosulfate + 2 Fe(III)-[cytochrome c] = S-(2-sulfodisulfanyl)-L-cysteinyl-[SoxY protein] + 2 Fe(II)-[cytochrome c] + 2 H(+)</text>
        <dbReference type="Rhea" id="RHEA:51224"/>
        <dbReference type="Rhea" id="RHEA-COMP:10350"/>
        <dbReference type="Rhea" id="RHEA-COMP:14399"/>
        <dbReference type="Rhea" id="RHEA-COMP:14689"/>
        <dbReference type="Rhea" id="RHEA-COMP:14690"/>
        <dbReference type="ChEBI" id="CHEBI:15378"/>
        <dbReference type="ChEBI" id="CHEBI:29033"/>
        <dbReference type="ChEBI" id="CHEBI:29034"/>
        <dbReference type="ChEBI" id="CHEBI:33542"/>
        <dbReference type="ChEBI" id="CHEBI:61963"/>
        <dbReference type="ChEBI" id="CHEBI:140664"/>
        <dbReference type="EC" id="2.8.5.2"/>
    </reaction>
</comment>
<accession>A0A3B0YIZ3</accession>
<keyword evidence="7" id="KW-0479">Metal-binding</keyword>
<evidence type="ECO:0000256" key="7">
    <source>
        <dbReference type="ARBA" id="ARBA00022723"/>
    </source>
</evidence>
<dbReference type="GO" id="GO:0009055">
    <property type="term" value="F:electron transfer activity"/>
    <property type="evidence" value="ECO:0007669"/>
    <property type="project" value="InterPro"/>
</dbReference>
<keyword evidence="6" id="KW-0808">Transferase</keyword>
<comment type="catalytic activity">
    <reaction evidence="13">
        <text>L-cysteinyl-[SoxY protein] + thiosulfate + 2 Fe(III)-[cytochrome c] = S-sulfosulfanyl-L-cysteinyl-[SoxY protein] + 2 Fe(II)-[cytochrome c] + 2 H(+)</text>
        <dbReference type="Rhea" id="RHEA:56720"/>
        <dbReference type="Rhea" id="RHEA-COMP:10350"/>
        <dbReference type="Rhea" id="RHEA-COMP:14328"/>
        <dbReference type="Rhea" id="RHEA-COMP:14399"/>
        <dbReference type="Rhea" id="RHEA-COMP:14691"/>
        <dbReference type="ChEBI" id="CHEBI:15378"/>
        <dbReference type="ChEBI" id="CHEBI:29033"/>
        <dbReference type="ChEBI" id="CHEBI:29034"/>
        <dbReference type="ChEBI" id="CHEBI:29950"/>
        <dbReference type="ChEBI" id="CHEBI:33542"/>
        <dbReference type="ChEBI" id="CHEBI:139321"/>
        <dbReference type="EC" id="2.8.5.2"/>
    </reaction>
</comment>
<proteinExistence type="inferred from homology"/>
<evidence type="ECO:0000313" key="16">
    <source>
        <dbReference type="EMBL" id="VAW80885.1"/>
    </source>
</evidence>
<reference evidence="16" key="1">
    <citation type="submission" date="2018-06" db="EMBL/GenBank/DDBJ databases">
        <authorList>
            <person name="Zhirakovskaya E."/>
        </authorList>
    </citation>
    <scope>NUCLEOTIDE SEQUENCE</scope>
</reference>
<evidence type="ECO:0000256" key="13">
    <source>
        <dbReference type="ARBA" id="ARBA00048077"/>
    </source>
</evidence>
<evidence type="ECO:0000256" key="4">
    <source>
        <dbReference type="ARBA" id="ARBA00022448"/>
    </source>
</evidence>
<keyword evidence="9" id="KW-0574">Periplasm</keyword>
<name>A0A3B0YIZ3_9ZZZZ</name>
<evidence type="ECO:0000256" key="5">
    <source>
        <dbReference type="ARBA" id="ARBA00022617"/>
    </source>
</evidence>
<feature type="domain" description="Cytochrome c" evidence="15">
    <location>
        <begin position="78"/>
        <end position="159"/>
    </location>
</feature>
<dbReference type="InterPro" id="IPR036909">
    <property type="entry name" value="Cyt_c-like_dom_sf"/>
</dbReference>
<dbReference type="GO" id="GO:0019417">
    <property type="term" value="P:sulfur oxidation"/>
    <property type="evidence" value="ECO:0007669"/>
    <property type="project" value="InterPro"/>
</dbReference>
<comment type="subcellular location">
    <subcellularLocation>
        <location evidence="1">Periplasm</location>
    </subcellularLocation>
</comment>
<dbReference type="EMBL" id="UOFK01000238">
    <property type="protein sequence ID" value="VAW80885.1"/>
    <property type="molecule type" value="Genomic_DNA"/>
</dbReference>
<evidence type="ECO:0000256" key="8">
    <source>
        <dbReference type="ARBA" id="ARBA00022729"/>
    </source>
</evidence>
<dbReference type="InterPro" id="IPR009056">
    <property type="entry name" value="Cyt_c-like_dom"/>
</dbReference>
<organism evidence="16">
    <name type="scientific">hydrothermal vent metagenome</name>
    <dbReference type="NCBI Taxonomy" id="652676"/>
    <lineage>
        <taxon>unclassified sequences</taxon>
        <taxon>metagenomes</taxon>
        <taxon>ecological metagenomes</taxon>
    </lineage>
</organism>
<gene>
    <name evidence="16" type="ORF">MNBD_GAMMA13-1847</name>
</gene>
<keyword evidence="10" id="KW-0249">Electron transport</keyword>
<evidence type="ECO:0000256" key="12">
    <source>
        <dbReference type="ARBA" id="ARBA00025746"/>
    </source>
</evidence>
<dbReference type="Gene3D" id="1.10.760.10">
    <property type="entry name" value="Cytochrome c-like domain"/>
    <property type="match status" value="2"/>
</dbReference>
<keyword evidence="8" id="KW-0732">Signal</keyword>
<evidence type="ECO:0000256" key="11">
    <source>
        <dbReference type="ARBA" id="ARBA00023004"/>
    </source>
</evidence>
<dbReference type="GO" id="GO:0070069">
    <property type="term" value="C:cytochrome complex"/>
    <property type="evidence" value="ECO:0007669"/>
    <property type="project" value="InterPro"/>
</dbReference>
<evidence type="ECO:0000256" key="3">
    <source>
        <dbReference type="ARBA" id="ARBA00019364"/>
    </source>
</evidence>
<evidence type="ECO:0000256" key="9">
    <source>
        <dbReference type="ARBA" id="ARBA00022764"/>
    </source>
</evidence>
<evidence type="ECO:0000256" key="6">
    <source>
        <dbReference type="ARBA" id="ARBA00022679"/>
    </source>
</evidence>
<dbReference type="GO" id="GO:0016740">
    <property type="term" value="F:transferase activity"/>
    <property type="evidence" value="ECO:0007669"/>
    <property type="project" value="UniProtKB-KW"/>
</dbReference>
<dbReference type="GO" id="GO:0016669">
    <property type="term" value="F:oxidoreductase activity, acting on a sulfur group of donors, cytochrome as acceptor"/>
    <property type="evidence" value="ECO:0007669"/>
    <property type="project" value="InterPro"/>
</dbReference>
<protein>
    <recommendedName>
        <fullName evidence="3">L-cysteine S-thiosulfotransferase subunit SoxA</fullName>
        <ecNumber evidence="2">2.8.5.2</ecNumber>
    </recommendedName>
</protein>
<keyword evidence="5" id="KW-0349">Heme</keyword>
<evidence type="ECO:0000256" key="10">
    <source>
        <dbReference type="ARBA" id="ARBA00022982"/>
    </source>
</evidence>
<dbReference type="NCBIfam" id="TIGR04484">
    <property type="entry name" value="thiosulf_SoxA"/>
    <property type="match status" value="1"/>
</dbReference>
<keyword evidence="11" id="KW-0408">Iron</keyword>
<comment type="similarity">
    <text evidence="12">Belongs to the SoxA family.</text>
</comment>
<evidence type="ECO:0000256" key="14">
    <source>
        <dbReference type="ARBA" id="ARBA00048423"/>
    </source>
</evidence>
<sequence length="278" mass="30902">MKKLLTVITAFALTGAAALTTQASPQQDLVEFRAYFADRFPDVPFNDYVNGVYAIDAASREQWEAIEEFPPYELNIDKGKSLFNEPFQNGKTYASCFRNGGIGIKQDYPYFDTNIGKVVTLEGEINACREANGEAPLKWKKSPMADISAYMAYTSRGNKTNVKIPADKGALAAYNAGKAHFYSKRGQLNMSCADCHQFNAGNRIRADLLSPALGHTSHFPVYRSKWGGLGTIHRRYSGCNKQVRAKPFKAQSDEYSDLEYYHTFVSNGLELNGPGARK</sequence>
<keyword evidence="4" id="KW-0813">Transport</keyword>
<dbReference type="GO" id="GO:0046872">
    <property type="term" value="F:metal ion binding"/>
    <property type="evidence" value="ECO:0007669"/>
    <property type="project" value="UniProtKB-KW"/>
</dbReference>
<dbReference type="AlphaFoldDB" id="A0A3B0YIZ3"/>
<dbReference type="InterPro" id="IPR025710">
    <property type="entry name" value="SoxA"/>
</dbReference>
<dbReference type="GO" id="GO:0042597">
    <property type="term" value="C:periplasmic space"/>
    <property type="evidence" value="ECO:0007669"/>
    <property type="project" value="UniProtKB-SubCell"/>
</dbReference>
<evidence type="ECO:0000256" key="1">
    <source>
        <dbReference type="ARBA" id="ARBA00004418"/>
    </source>
</evidence>
<evidence type="ECO:0000259" key="15">
    <source>
        <dbReference type="Pfam" id="PF21342"/>
    </source>
</evidence>
<evidence type="ECO:0000256" key="2">
    <source>
        <dbReference type="ARBA" id="ARBA00012408"/>
    </source>
</evidence>
<dbReference type="GO" id="GO:0020037">
    <property type="term" value="F:heme binding"/>
    <property type="evidence" value="ECO:0007669"/>
    <property type="project" value="InterPro"/>
</dbReference>
<dbReference type="Pfam" id="PF21342">
    <property type="entry name" value="SoxA-TsdA_cyt-c"/>
    <property type="match status" value="1"/>
</dbReference>
<dbReference type="EC" id="2.8.5.2" evidence="2"/>